<dbReference type="Gene3D" id="1.10.220.150">
    <property type="entry name" value="Arf GTPase activating protein"/>
    <property type="match status" value="1"/>
</dbReference>
<dbReference type="InterPro" id="IPR000306">
    <property type="entry name" value="Znf_FYVE"/>
</dbReference>
<dbReference type="PRINTS" id="PR00405">
    <property type="entry name" value="REVINTRACTNG"/>
</dbReference>
<feature type="domain" description="Arf-GAP" evidence="7">
    <location>
        <begin position="16"/>
        <end position="107"/>
    </location>
</feature>
<dbReference type="Proteomes" id="UP001642464">
    <property type="component" value="Unassembled WGS sequence"/>
</dbReference>
<evidence type="ECO:0000259" key="8">
    <source>
        <dbReference type="PROSITE" id="PS50178"/>
    </source>
</evidence>
<dbReference type="Gene3D" id="3.30.40.10">
    <property type="entry name" value="Zinc/RING finger domain, C3HC4 (zinc finger)"/>
    <property type="match status" value="1"/>
</dbReference>
<sequence>FFSNFNPSTARMAHAHESLESLPPARRTAAVLALPGNTSCFDCDMSCSMDPWVSLSHSSVICITCAGQHRSFGVHISYVRSMKLDTLKDSEWRLLLKGGNDAFQAFLADTQSVSRKVWLSLPMETRYHTPAADLYRRRLQAMTDGNDLPEELRPVKPPAPKIVESKKEPKWTDSDRCQLCKANFWLLMRKHHCRKCGRCICAACSPMEGWRPLPAMGHPEACRHCKVCVPPVARAIVGLG</sequence>
<evidence type="ECO:0000313" key="9">
    <source>
        <dbReference type="EMBL" id="CAK9048281.1"/>
    </source>
</evidence>
<dbReference type="InterPro" id="IPR011011">
    <property type="entry name" value="Znf_FYVE_PHD"/>
</dbReference>
<dbReference type="Pfam" id="PF01363">
    <property type="entry name" value="FYVE"/>
    <property type="match status" value="1"/>
</dbReference>
<comment type="caution">
    <text evidence="9">The sequence shown here is derived from an EMBL/GenBank/DDBJ whole genome shotgun (WGS) entry which is preliminary data.</text>
</comment>
<keyword evidence="4" id="KW-0862">Zinc</keyword>
<dbReference type="SMART" id="SM00064">
    <property type="entry name" value="FYVE"/>
    <property type="match status" value="1"/>
</dbReference>
<evidence type="ECO:0000313" key="10">
    <source>
        <dbReference type="Proteomes" id="UP001642464"/>
    </source>
</evidence>
<evidence type="ECO:0000256" key="5">
    <source>
        <dbReference type="PROSITE-ProRule" id="PRU00288"/>
    </source>
</evidence>
<dbReference type="InterPro" id="IPR037278">
    <property type="entry name" value="ARFGAP/RecO"/>
</dbReference>
<dbReference type="InterPro" id="IPR013083">
    <property type="entry name" value="Znf_RING/FYVE/PHD"/>
</dbReference>
<dbReference type="SUPFAM" id="SSF57903">
    <property type="entry name" value="FYVE/PHD zinc finger"/>
    <property type="match status" value="1"/>
</dbReference>
<name>A0ABP0M9W8_9DINO</name>
<feature type="region of interest" description="Disordered" evidence="6">
    <location>
        <begin position="147"/>
        <end position="167"/>
    </location>
</feature>
<dbReference type="PROSITE" id="PS50178">
    <property type="entry name" value="ZF_FYVE"/>
    <property type="match status" value="1"/>
</dbReference>
<keyword evidence="10" id="KW-1185">Reference proteome</keyword>
<feature type="domain" description="FYVE-type" evidence="8">
    <location>
        <begin position="171"/>
        <end position="233"/>
    </location>
</feature>
<dbReference type="PROSITE" id="PS50115">
    <property type="entry name" value="ARFGAP"/>
    <property type="match status" value="1"/>
</dbReference>
<organism evidence="9 10">
    <name type="scientific">Durusdinium trenchii</name>
    <dbReference type="NCBI Taxonomy" id="1381693"/>
    <lineage>
        <taxon>Eukaryota</taxon>
        <taxon>Sar</taxon>
        <taxon>Alveolata</taxon>
        <taxon>Dinophyceae</taxon>
        <taxon>Suessiales</taxon>
        <taxon>Symbiodiniaceae</taxon>
        <taxon>Durusdinium</taxon>
    </lineage>
</organism>
<reference evidence="9 10" key="1">
    <citation type="submission" date="2024-02" db="EMBL/GenBank/DDBJ databases">
        <authorList>
            <person name="Chen Y."/>
            <person name="Shah S."/>
            <person name="Dougan E. K."/>
            <person name="Thang M."/>
            <person name="Chan C."/>
        </authorList>
    </citation>
    <scope>NUCLEOTIDE SEQUENCE [LARGE SCALE GENOMIC DNA]</scope>
</reference>
<feature type="non-terminal residue" evidence="9">
    <location>
        <position position="1"/>
    </location>
</feature>
<dbReference type="InterPro" id="IPR038508">
    <property type="entry name" value="ArfGAP_dom_sf"/>
</dbReference>
<dbReference type="SUPFAM" id="SSF57863">
    <property type="entry name" value="ArfGap/RecO-like zinc finger"/>
    <property type="match status" value="1"/>
</dbReference>
<keyword evidence="1" id="KW-0343">GTPase activation</keyword>
<evidence type="ECO:0000259" key="7">
    <source>
        <dbReference type="PROSITE" id="PS50115"/>
    </source>
</evidence>
<dbReference type="SMART" id="SM00105">
    <property type="entry name" value="ArfGap"/>
    <property type="match status" value="1"/>
</dbReference>
<gene>
    <name evidence="9" type="ORF">SCF082_LOCUS26909</name>
</gene>
<evidence type="ECO:0000256" key="3">
    <source>
        <dbReference type="ARBA" id="ARBA00022771"/>
    </source>
</evidence>
<accession>A0ABP0M9W8</accession>
<keyword evidence="2" id="KW-0479">Metal-binding</keyword>
<dbReference type="Pfam" id="PF01412">
    <property type="entry name" value="ArfGap"/>
    <property type="match status" value="1"/>
</dbReference>
<evidence type="ECO:0000256" key="4">
    <source>
        <dbReference type="ARBA" id="ARBA00022833"/>
    </source>
</evidence>
<dbReference type="EMBL" id="CAXAMM010020602">
    <property type="protein sequence ID" value="CAK9048281.1"/>
    <property type="molecule type" value="Genomic_DNA"/>
</dbReference>
<evidence type="ECO:0000256" key="6">
    <source>
        <dbReference type="SAM" id="MobiDB-lite"/>
    </source>
</evidence>
<evidence type="ECO:0000256" key="1">
    <source>
        <dbReference type="ARBA" id="ARBA00022468"/>
    </source>
</evidence>
<proteinExistence type="predicted"/>
<dbReference type="InterPro" id="IPR017455">
    <property type="entry name" value="Znf_FYVE-rel"/>
</dbReference>
<dbReference type="PANTHER" id="PTHR46395">
    <property type="entry name" value="ADP-RIBOSYLATION FACTOR GTPASE-ACTIVATING PROTEIN 1"/>
    <property type="match status" value="1"/>
</dbReference>
<dbReference type="InterPro" id="IPR001164">
    <property type="entry name" value="ArfGAP_dom"/>
</dbReference>
<keyword evidence="3 5" id="KW-0863">Zinc-finger</keyword>
<dbReference type="PANTHER" id="PTHR46395:SF1">
    <property type="entry name" value="ADP-RIBOSYLATION FACTOR GTPASE-ACTIVATING PROTEIN 1"/>
    <property type="match status" value="1"/>
</dbReference>
<protein>
    <submittedName>
        <fullName evidence="9">ADP-ribosylation factor GTPase-activating protein 1 (ARF GAP 1) (ADP-ribosylation factor 1 GTPase-activating protein) (ARF1 GAP) (ARF1-directed GTPase-activating protein)</fullName>
    </submittedName>
</protein>
<evidence type="ECO:0000256" key="2">
    <source>
        <dbReference type="ARBA" id="ARBA00022723"/>
    </source>
</evidence>